<dbReference type="Gene3D" id="3.40.50.300">
    <property type="entry name" value="P-loop containing nucleotide triphosphate hydrolases"/>
    <property type="match status" value="1"/>
</dbReference>
<evidence type="ECO:0000256" key="2">
    <source>
        <dbReference type="ARBA" id="ARBA00023134"/>
    </source>
</evidence>
<reference evidence="4" key="2">
    <citation type="submission" date="2025-08" db="UniProtKB">
        <authorList>
            <consortium name="Ensembl"/>
        </authorList>
    </citation>
    <scope>IDENTIFICATION</scope>
</reference>
<protein>
    <recommendedName>
        <fullName evidence="6">ADP-ribosylation factor-like protein 9</fullName>
    </recommendedName>
</protein>
<dbReference type="PANTHER" id="PTHR46724">
    <property type="entry name" value="ADP-RIBOSYLATION FACTOR-LIKE PROTEIN 9-RELATED"/>
    <property type="match status" value="1"/>
</dbReference>
<dbReference type="InterPro" id="IPR053254">
    <property type="entry name" value="Arf-like_GTPase"/>
</dbReference>
<dbReference type="Pfam" id="PF00025">
    <property type="entry name" value="Arf"/>
    <property type="match status" value="1"/>
</dbReference>
<feature type="binding site" evidence="3">
    <location>
        <position position="13"/>
    </location>
    <ligand>
        <name>GTP</name>
        <dbReference type="ChEBI" id="CHEBI:37565"/>
    </ligand>
</feature>
<proteinExistence type="predicted"/>
<evidence type="ECO:0000256" key="1">
    <source>
        <dbReference type="ARBA" id="ARBA00022741"/>
    </source>
</evidence>
<dbReference type="AlphaFoldDB" id="A0A8D3A4H7"/>
<dbReference type="SUPFAM" id="SSF52540">
    <property type="entry name" value="P-loop containing nucleoside triphosphate hydrolases"/>
    <property type="match status" value="1"/>
</dbReference>
<dbReference type="Ensembl" id="ENSSMAT00000012524.2">
    <property type="protein sequence ID" value="ENSSMAP00000012366.2"/>
    <property type="gene ID" value="ENSSMAG00000007620.2"/>
</dbReference>
<keyword evidence="1 3" id="KW-0547">Nucleotide-binding</keyword>
<evidence type="ECO:0000313" key="5">
    <source>
        <dbReference type="Proteomes" id="UP000694558"/>
    </source>
</evidence>
<evidence type="ECO:0008006" key="6">
    <source>
        <dbReference type="Google" id="ProtNLM"/>
    </source>
</evidence>
<dbReference type="Proteomes" id="UP000694558">
    <property type="component" value="Chromosome 13"/>
</dbReference>
<dbReference type="GO" id="GO:0005525">
    <property type="term" value="F:GTP binding"/>
    <property type="evidence" value="ECO:0007669"/>
    <property type="project" value="UniProtKB-KW"/>
</dbReference>
<name>A0A8D3A4H7_SCOMX</name>
<dbReference type="PANTHER" id="PTHR46724:SF2">
    <property type="entry name" value="ADP-RIBOSYLATION FACTOR-LIKE PROTEIN 9"/>
    <property type="match status" value="1"/>
</dbReference>
<evidence type="ECO:0000313" key="4">
    <source>
        <dbReference type="Ensembl" id="ENSSMAP00000012366.2"/>
    </source>
</evidence>
<accession>A0A8D3A4H7</accession>
<reference evidence="4" key="1">
    <citation type="submission" date="2023-05" db="EMBL/GenBank/DDBJ databases">
        <title>High-quality long-read genome of Scophthalmus maximus.</title>
        <authorList>
            <person name="Lien S."/>
            <person name="Martinez P."/>
        </authorList>
    </citation>
    <scope>NUCLEOTIDE SEQUENCE [LARGE SCALE GENOMIC DNA]</scope>
</reference>
<keyword evidence="2 3" id="KW-0342">GTP-binding</keyword>
<evidence type="ECO:0000256" key="3">
    <source>
        <dbReference type="PIRSR" id="PIRSR606689-1"/>
    </source>
</evidence>
<dbReference type="GO" id="GO:0003924">
    <property type="term" value="F:GTPase activity"/>
    <property type="evidence" value="ECO:0007669"/>
    <property type="project" value="InterPro"/>
</dbReference>
<organism evidence="4 5">
    <name type="scientific">Scophthalmus maximus</name>
    <name type="common">Turbot</name>
    <name type="synonym">Psetta maxima</name>
    <dbReference type="NCBI Taxonomy" id="52904"/>
    <lineage>
        <taxon>Eukaryota</taxon>
        <taxon>Metazoa</taxon>
        <taxon>Chordata</taxon>
        <taxon>Craniata</taxon>
        <taxon>Vertebrata</taxon>
        <taxon>Euteleostomi</taxon>
        <taxon>Actinopterygii</taxon>
        <taxon>Neopterygii</taxon>
        <taxon>Teleostei</taxon>
        <taxon>Neoteleostei</taxon>
        <taxon>Acanthomorphata</taxon>
        <taxon>Carangaria</taxon>
        <taxon>Pleuronectiformes</taxon>
        <taxon>Pleuronectoidei</taxon>
        <taxon>Scophthalmidae</taxon>
        <taxon>Scophthalmus</taxon>
    </lineage>
</organism>
<dbReference type="InterPro" id="IPR027417">
    <property type="entry name" value="P-loop_NTPase"/>
</dbReference>
<dbReference type="GeneTree" id="ENSGT00940000159397"/>
<sequence>MTVCLLSCLSVGGKEALRPFWPDYLQKALLLVYVVDSSSPQLLPLAKKHLHELLTSDPHLPLMVLANQQVNEPVRFISTKMSPHVVSVGRRRLFLIGTHVKKGEAELSSGLEPPDGLL</sequence>
<dbReference type="InterPro" id="IPR006689">
    <property type="entry name" value="Small_GTPase_ARF/SAR"/>
</dbReference>